<organism evidence="1 2">
    <name type="scientific">Phyllostomus discolor</name>
    <name type="common">pale spear-nosed bat</name>
    <dbReference type="NCBI Taxonomy" id="89673"/>
    <lineage>
        <taxon>Eukaryota</taxon>
        <taxon>Metazoa</taxon>
        <taxon>Chordata</taxon>
        <taxon>Craniata</taxon>
        <taxon>Vertebrata</taxon>
        <taxon>Euteleostomi</taxon>
        <taxon>Mammalia</taxon>
        <taxon>Eutheria</taxon>
        <taxon>Laurasiatheria</taxon>
        <taxon>Chiroptera</taxon>
        <taxon>Yangochiroptera</taxon>
        <taxon>Phyllostomidae</taxon>
        <taxon>Phyllostominae</taxon>
        <taxon>Phyllostomus</taxon>
    </lineage>
</organism>
<protein>
    <submittedName>
        <fullName evidence="1">Uncharacterized protein</fullName>
    </submittedName>
</protein>
<dbReference type="AlphaFoldDB" id="A0A834A7E2"/>
<accession>A0A834A7E2</accession>
<dbReference type="Proteomes" id="UP000664940">
    <property type="component" value="Unassembled WGS sequence"/>
</dbReference>
<reference evidence="1 2" key="1">
    <citation type="journal article" date="2020" name="Nature">
        <title>Six reference-quality genomes reveal evolution of bat adaptations.</title>
        <authorList>
            <person name="Jebb D."/>
            <person name="Huang Z."/>
            <person name="Pippel M."/>
            <person name="Hughes G.M."/>
            <person name="Lavrichenko K."/>
            <person name="Devanna P."/>
            <person name="Winkler S."/>
            <person name="Jermiin L.S."/>
            <person name="Skirmuntt E.C."/>
            <person name="Katzourakis A."/>
            <person name="Burkitt-Gray L."/>
            <person name="Ray D.A."/>
            <person name="Sullivan K.A.M."/>
            <person name="Roscito J.G."/>
            <person name="Kirilenko B.M."/>
            <person name="Davalos L.M."/>
            <person name="Corthals A.P."/>
            <person name="Power M.L."/>
            <person name="Jones G."/>
            <person name="Ransome R.D."/>
            <person name="Dechmann D.K.N."/>
            <person name="Locatelli A.G."/>
            <person name="Puechmaille S.J."/>
            <person name="Fedrigo O."/>
            <person name="Jarvis E.D."/>
            <person name="Hiller M."/>
            <person name="Vernes S.C."/>
            <person name="Myers E.W."/>
            <person name="Teeling E.C."/>
        </authorList>
    </citation>
    <scope>NUCLEOTIDE SEQUENCE [LARGE SCALE GENOMIC DNA]</scope>
    <source>
        <strain evidence="1">Bat1K_MPI-CBG_1</strain>
    </source>
</reference>
<gene>
    <name evidence="1" type="ORF">HJG60_011000</name>
</gene>
<evidence type="ECO:0000313" key="2">
    <source>
        <dbReference type="Proteomes" id="UP000664940"/>
    </source>
</evidence>
<proteinExistence type="predicted"/>
<sequence>MGGSQPWALHSKLADVRRRTTRTAGRVVLAAGSLGMQMGPVGAFKRDLLLEQGLGACPGASSVISSGHEPQPRPCSSQSAERCCAATSVRRRPVWLIATGNTQHAVLIIALATLRGVTYLIFTVDCKGGTITPISQMRKLRPKEGSDVSKATRPVGS</sequence>
<name>A0A834A7E2_9CHIR</name>
<evidence type="ECO:0000313" key="1">
    <source>
        <dbReference type="EMBL" id="KAF6109797.1"/>
    </source>
</evidence>
<dbReference type="EMBL" id="JABVXQ010000005">
    <property type="protein sequence ID" value="KAF6109797.1"/>
    <property type="molecule type" value="Genomic_DNA"/>
</dbReference>
<comment type="caution">
    <text evidence="1">The sequence shown here is derived from an EMBL/GenBank/DDBJ whole genome shotgun (WGS) entry which is preliminary data.</text>
</comment>